<evidence type="ECO:0000313" key="17">
    <source>
        <dbReference type="Proteomes" id="UP000028990"/>
    </source>
</evidence>
<feature type="domain" description="Laminin G" evidence="15">
    <location>
        <begin position="15"/>
        <end position="261"/>
    </location>
</feature>
<evidence type="ECO:0000256" key="13">
    <source>
        <dbReference type="ARBA" id="ARBA00041855"/>
    </source>
</evidence>
<keyword evidence="7" id="KW-0446">Lipid-binding</keyword>
<comment type="subunit">
    <text evidence="2">Homodimer.</text>
</comment>
<evidence type="ECO:0000256" key="6">
    <source>
        <dbReference type="ARBA" id="ARBA00022737"/>
    </source>
</evidence>
<evidence type="ECO:0000256" key="1">
    <source>
        <dbReference type="ARBA" id="ARBA00004613"/>
    </source>
</evidence>
<dbReference type="PANTHER" id="PTHR24040">
    <property type="entry name" value="LAMININ G-LIKE DOMAIN-CONTAINING PROTEIN"/>
    <property type="match status" value="1"/>
</dbReference>
<evidence type="ECO:0000256" key="14">
    <source>
        <dbReference type="PROSITE-ProRule" id="PRU00122"/>
    </source>
</evidence>
<evidence type="ECO:0000256" key="12">
    <source>
        <dbReference type="ARBA" id="ARBA00041528"/>
    </source>
</evidence>
<keyword evidence="3" id="KW-0964">Secreted</keyword>
<dbReference type="GO" id="GO:0005496">
    <property type="term" value="F:steroid binding"/>
    <property type="evidence" value="ECO:0007669"/>
    <property type="project" value="UniProtKB-KW"/>
</dbReference>
<evidence type="ECO:0000313" key="16">
    <source>
        <dbReference type="EMBL" id="KFO18842.1"/>
    </source>
</evidence>
<evidence type="ECO:0000256" key="9">
    <source>
        <dbReference type="ARBA" id="ARBA00023180"/>
    </source>
</evidence>
<keyword evidence="8" id="KW-1015">Disulfide bond</keyword>
<dbReference type="GO" id="GO:0005576">
    <property type="term" value="C:extracellular region"/>
    <property type="evidence" value="ECO:0007669"/>
    <property type="project" value="UniProtKB-SubCell"/>
</dbReference>
<dbReference type="SMART" id="SM00282">
    <property type="entry name" value="LamG"/>
    <property type="match status" value="1"/>
</dbReference>
<dbReference type="PROSITE" id="PS50025">
    <property type="entry name" value="LAM_G_DOMAIN"/>
    <property type="match status" value="1"/>
</dbReference>
<accession>A0A091CLX3</accession>
<evidence type="ECO:0000256" key="3">
    <source>
        <dbReference type="ARBA" id="ARBA00022525"/>
    </source>
</evidence>
<dbReference type="eggNOG" id="KOG3927">
    <property type="taxonomic scope" value="Eukaryota"/>
</dbReference>
<evidence type="ECO:0000256" key="11">
    <source>
        <dbReference type="ARBA" id="ARBA00040510"/>
    </source>
</evidence>
<reference evidence="16 17" key="1">
    <citation type="submission" date="2013-11" db="EMBL/GenBank/DDBJ databases">
        <title>The Damaraland mole rat (Fukomys damarensis) genome and evolution of African mole rats.</title>
        <authorList>
            <person name="Gladyshev V.N."/>
            <person name="Fang X."/>
        </authorList>
    </citation>
    <scope>NUCLEOTIDE SEQUENCE [LARGE SCALE GENOMIC DNA]</scope>
    <source>
        <tissue evidence="16">Liver</tissue>
    </source>
</reference>
<evidence type="ECO:0000256" key="8">
    <source>
        <dbReference type="ARBA" id="ARBA00023157"/>
    </source>
</evidence>
<dbReference type="PANTHER" id="PTHR24040:SF3">
    <property type="entry name" value="SEX HORMONE-BINDING GLOBULIN"/>
    <property type="match status" value="1"/>
</dbReference>
<dbReference type="InterPro" id="IPR051145">
    <property type="entry name" value="GAS-SHBG-PROS"/>
</dbReference>
<keyword evidence="9" id="KW-0325">Glycoprotein</keyword>
<evidence type="ECO:0000259" key="15">
    <source>
        <dbReference type="PROSITE" id="PS50025"/>
    </source>
</evidence>
<feature type="non-terminal residue" evidence="16">
    <location>
        <position position="1"/>
    </location>
</feature>
<dbReference type="CDD" id="cd00110">
    <property type="entry name" value="LamG"/>
    <property type="match status" value="1"/>
</dbReference>
<dbReference type="InterPro" id="IPR001791">
    <property type="entry name" value="Laminin_G"/>
</dbReference>
<dbReference type="FunFam" id="2.60.120.200:FF:000107">
    <property type="entry name" value="Sex hormone-binding globulin"/>
    <property type="match status" value="1"/>
</dbReference>
<protein>
    <recommendedName>
        <fullName evidence="11">Sex hormone-binding globulin</fullName>
    </recommendedName>
    <alternativeName>
        <fullName evidence="13">Sex steroid-binding protein</fullName>
    </alternativeName>
    <alternativeName>
        <fullName evidence="12">Testis-specific androgen-binding protein</fullName>
    </alternativeName>
</protein>
<dbReference type="Pfam" id="PF00054">
    <property type="entry name" value="Laminin_G_1"/>
    <property type="match status" value="1"/>
</dbReference>
<dbReference type="EMBL" id="KN125302">
    <property type="protein sequence ID" value="KFO18842.1"/>
    <property type="molecule type" value="Genomic_DNA"/>
</dbReference>
<dbReference type="SUPFAM" id="SSF49899">
    <property type="entry name" value="Concanavalin A-like lectins/glucanases"/>
    <property type="match status" value="2"/>
</dbReference>
<dbReference type="Gene3D" id="2.60.120.200">
    <property type="match status" value="2"/>
</dbReference>
<evidence type="ECO:0000256" key="7">
    <source>
        <dbReference type="ARBA" id="ARBA00023121"/>
    </source>
</evidence>
<dbReference type="Proteomes" id="UP000028990">
    <property type="component" value="Unassembled WGS sequence"/>
</dbReference>
<keyword evidence="5" id="KW-0732">Signal</keyword>
<keyword evidence="4" id="KW-0754">Steroid-binding</keyword>
<sequence>LIFFFSQSAQDPPARYLSSGPGQEPVAVMTFDLTKISKTSSSFEFRTWDPEGVIFYGDTNTEEDWFVLGLRDGRLEVQLHNPWARLTVGAGPWLDDGRWHQVEVKIAGDSVLLWVDGEEVLCLRQVYRSTVNQPQPLMRIVLGGLLFPTSKLLFPKVVLSSGAGPRLELPVTLGLPLQLKLAASTVVLKQGPKKEVFAMPTEGFASVLKLWTQSHGHLFLGALPGEDSSASFCLNGLWVQGQKLDMDQALSRSQDVWTHSCPQAMSSINDTDISN</sequence>
<keyword evidence="17" id="KW-1185">Reference proteome</keyword>
<keyword evidence="6" id="KW-0677">Repeat</keyword>
<proteinExistence type="predicted"/>
<evidence type="ECO:0000256" key="2">
    <source>
        <dbReference type="ARBA" id="ARBA00011738"/>
    </source>
</evidence>
<evidence type="ECO:0000256" key="10">
    <source>
        <dbReference type="ARBA" id="ARBA00037620"/>
    </source>
</evidence>
<comment type="function">
    <text evidence="10">Functions as an androgen transport protein, but may also be involved in receptor mediated processes. Each dimer binds one molecule of steroid. Specific for 5-alpha-dihydrotestosterone, testosterone, and 17-beta-estradiol. Regulates the plasma metabolic clearance rate of steroid hormones by controlling their plasma concentration.</text>
</comment>
<dbReference type="InterPro" id="IPR013320">
    <property type="entry name" value="ConA-like_dom_sf"/>
</dbReference>
<organism evidence="16 17">
    <name type="scientific">Fukomys damarensis</name>
    <name type="common">Damaraland mole rat</name>
    <name type="synonym">Cryptomys damarensis</name>
    <dbReference type="NCBI Taxonomy" id="885580"/>
    <lineage>
        <taxon>Eukaryota</taxon>
        <taxon>Metazoa</taxon>
        <taxon>Chordata</taxon>
        <taxon>Craniata</taxon>
        <taxon>Vertebrata</taxon>
        <taxon>Euteleostomi</taxon>
        <taxon>Mammalia</taxon>
        <taxon>Eutheria</taxon>
        <taxon>Euarchontoglires</taxon>
        <taxon>Glires</taxon>
        <taxon>Rodentia</taxon>
        <taxon>Hystricomorpha</taxon>
        <taxon>Bathyergidae</taxon>
        <taxon>Fukomys</taxon>
    </lineage>
</organism>
<comment type="caution">
    <text evidence="14">Lacks conserved residue(s) required for the propagation of feature annotation.</text>
</comment>
<dbReference type="AlphaFoldDB" id="A0A091CLX3"/>
<evidence type="ECO:0000256" key="5">
    <source>
        <dbReference type="ARBA" id="ARBA00022729"/>
    </source>
</evidence>
<evidence type="ECO:0000256" key="4">
    <source>
        <dbReference type="ARBA" id="ARBA00022665"/>
    </source>
</evidence>
<name>A0A091CLX3_FUKDA</name>
<comment type="subcellular location">
    <subcellularLocation>
        <location evidence="1">Secreted</location>
    </subcellularLocation>
</comment>
<gene>
    <name evidence="16" type="ORF">H920_19746</name>
</gene>